<dbReference type="InterPro" id="IPR027417">
    <property type="entry name" value="P-loop_NTPase"/>
</dbReference>
<dbReference type="SMART" id="SM01043">
    <property type="entry name" value="BTAD"/>
    <property type="match status" value="1"/>
</dbReference>
<keyword evidence="4" id="KW-0804">Transcription</keyword>
<dbReference type="Gene3D" id="1.10.10.10">
    <property type="entry name" value="Winged helix-like DNA-binding domain superfamily/Winged helix DNA-binding domain"/>
    <property type="match status" value="1"/>
</dbReference>
<dbReference type="InterPro" id="IPR001867">
    <property type="entry name" value="OmpR/PhoB-type_DNA-bd"/>
</dbReference>
<comment type="caution">
    <text evidence="7">The sequence shown here is derived from an EMBL/GenBank/DDBJ whole genome shotgun (WGS) entry which is preliminary data.</text>
</comment>
<dbReference type="InterPro" id="IPR051677">
    <property type="entry name" value="AfsR-DnrI-RedD_regulator"/>
</dbReference>
<dbReference type="Pfam" id="PF03704">
    <property type="entry name" value="BTAD"/>
    <property type="match status" value="1"/>
</dbReference>
<dbReference type="SMART" id="SM00382">
    <property type="entry name" value="AAA"/>
    <property type="match status" value="1"/>
</dbReference>
<evidence type="ECO:0000256" key="2">
    <source>
        <dbReference type="ARBA" id="ARBA00023015"/>
    </source>
</evidence>
<dbReference type="EMBL" id="JAJNDB010000005">
    <property type="protein sequence ID" value="MCD2196232.1"/>
    <property type="molecule type" value="Genomic_DNA"/>
</dbReference>
<keyword evidence="2" id="KW-0805">Transcription regulation</keyword>
<dbReference type="InterPro" id="IPR041664">
    <property type="entry name" value="AAA_16"/>
</dbReference>
<dbReference type="Pfam" id="PF13191">
    <property type="entry name" value="AAA_16"/>
    <property type="match status" value="1"/>
</dbReference>
<evidence type="ECO:0000256" key="4">
    <source>
        <dbReference type="ARBA" id="ARBA00023163"/>
    </source>
</evidence>
<dbReference type="SUPFAM" id="SSF46894">
    <property type="entry name" value="C-terminal effector domain of the bipartite response regulators"/>
    <property type="match status" value="1"/>
</dbReference>
<dbReference type="SUPFAM" id="SSF48452">
    <property type="entry name" value="TPR-like"/>
    <property type="match status" value="1"/>
</dbReference>
<comment type="similarity">
    <text evidence="1">Belongs to the AfsR/DnrI/RedD regulatory family.</text>
</comment>
<feature type="DNA-binding region" description="OmpR/PhoB-type" evidence="5">
    <location>
        <begin position="1"/>
        <end position="87"/>
    </location>
</feature>
<dbReference type="InterPro" id="IPR011990">
    <property type="entry name" value="TPR-like_helical_dom_sf"/>
</dbReference>
<proteinExistence type="inferred from homology"/>
<sequence>MTEIRLLGTVEVTGADVPRSALLRTLLALLALDPGRPVPTSTLIDELYGESLPQHPAAALHVQVTRLRKLVAPAKVASTGGGYALEVSRAEVDLCRFHDAEPDVALRSIDGEPFPGCRPAPRLETERRRVEVRWLELVEDKARRLLDDDQPGVALSVASPALAGHLDREHLAALVATSLHRLGRSGEALRTIAATRRELKIEHGLDPGSELRAVERTVLEARDRSSTAGRVVVGREGPLATIREGLDDPEAGRIVLVAGEAGIGKSTLLGAAAGEARSRGARVGRGLWEHDQAPFAAWVEALHGVGVEPPALRDPAPGRTLRRRLALVAGDAQVLVTLDDGHRADPASLDVLRALGRAGVPPGVVVLVAAREPDAVTHPAWSDAAADLAPLDGVERLVLGELDEAGTRALVGTELGETLAGALWARTGGHPLHLSALLAEIRDLPDDEARVAATAQVPERLRPLLAHQLEQLPEPCRAGLEALAVLGSIPLTDLAGAVGIPARRLAADLRPALALTLVEPTPDGFAFRHELTAAAVLDTVPPVVAAQLHLARYEVLPAEASPFTVLRHAVGAAALLPAATVADAHLPAILVAYRDGALAEAESLLEAAREHTSRPCRVALLRGLVLEARGRVDEAAEEFDAVVADPGADVADAVAAAMGDDAQGPSVAGRPRRLERLRGVRELPLDDRQRARVLRGMITEEQQLVGVTETPSLVAELMALGEGGADPHVAAEVAVATAFLQLDAAVPAAERVETCLRARDLAEAAGEVTLRFEADELLVAALVAAGRLSDALARHDALAPEAERRHRPRTMWATRLLDASMALAVGKVADADEIAQEAFSRGQELGIPDALGGYFVHLVARHLLGGDMPVLGGLPATAAGMYPRVSAWRACAAVDAVHAGDASTARTRLTEFHEQREGREGGLFDRSGLCLAACAAYAVGDGVTAALVLDAMPADPGATVVVGIGAAVFGPLDLYRGLAMSALGDTAGALELFRCAAATAGGLGWTPWVDAAEILVAEHGHDGGPVPASPPATPVPALPLGLRPVR</sequence>
<dbReference type="Proteomes" id="UP001199469">
    <property type="component" value="Unassembled WGS sequence"/>
</dbReference>
<dbReference type="Gene3D" id="3.40.50.300">
    <property type="entry name" value="P-loop containing nucleotide triphosphate hydrolases"/>
    <property type="match status" value="1"/>
</dbReference>
<evidence type="ECO:0000313" key="7">
    <source>
        <dbReference type="EMBL" id="MCD2196232.1"/>
    </source>
</evidence>
<evidence type="ECO:0000256" key="3">
    <source>
        <dbReference type="ARBA" id="ARBA00023125"/>
    </source>
</evidence>
<dbReference type="PANTHER" id="PTHR35807:SF1">
    <property type="entry name" value="TRANSCRIPTIONAL REGULATOR REDD"/>
    <property type="match status" value="1"/>
</dbReference>
<name>A0ABS8PD84_9PSEU</name>
<dbReference type="InterPro" id="IPR005158">
    <property type="entry name" value="BTAD"/>
</dbReference>
<keyword evidence="8" id="KW-1185">Reference proteome</keyword>
<feature type="domain" description="OmpR/PhoB-type" evidence="6">
    <location>
        <begin position="1"/>
        <end position="87"/>
    </location>
</feature>
<keyword evidence="3 5" id="KW-0238">DNA-binding</keyword>
<reference evidence="7 8" key="1">
    <citation type="submission" date="2021-11" db="EMBL/GenBank/DDBJ databases">
        <title>Draft genome sequence of Actinomycetospora sp. SF1 isolated from the rhizosphere soil.</title>
        <authorList>
            <person name="Duangmal K."/>
            <person name="Chantavorakit T."/>
        </authorList>
    </citation>
    <scope>NUCLEOTIDE SEQUENCE [LARGE SCALE GENOMIC DNA]</scope>
    <source>
        <strain evidence="7 8">TBRC 5722</strain>
    </source>
</reference>
<evidence type="ECO:0000313" key="8">
    <source>
        <dbReference type="Proteomes" id="UP001199469"/>
    </source>
</evidence>
<gene>
    <name evidence="7" type="ORF">LQ327_22925</name>
</gene>
<dbReference type="RefSeq" id="WP_230738085.1">
    <property type="nucleotide sequence ID" value="NZ_JAJNDB010000005.1"/>
</dbReference>
<evidence type="ECO:0000259" key="6">
    <source>
        <dbReference type="PROSITE" id="PS51755"/>
    </source>
</evidence>
<dbReference type="PROSITE" id="PS51755">
    <property type="entry name" value="OMPR_PHOB"/>
    <property type="match status" value="1"/>
</dbReference>
<organism evidence="7 8">
    <name type="scientific">Actinomycetospora endophytica</name>
    <dbReference type="NCBI Taxonomy" id="2291215"/>
    <lineage>
        <taxon>Bacteria</taxon>
        <taxon>Bacillati</taxon>
        <taxon>Actinomycetota</taxon>
        <taxon>Actinomycetes</taxon>
        <taxon>Pseudonocardiales</taxon>
        <taxon>Pseudonocardiaceae</taxon>
        <taxon>Actinomycetospora</taxon>
    </lineage>
</organism>
<dbReference type="SMART" id="SM00862">
    <property type="entry name" value="Trans_reg_C"/>
    <property type="match status" value="1"/>
</dbReference>
<evidence type="ECO:0000256" key="5">
    <source>
        <dbReference type="PROSITE-ProRule" id="PRU01091"/>
    </source>
</evidence>
<dbReference type="InterPro" id="IPR036388">
    <property type="entry name" value="WH-like_DNA-bd_sf"/>
</dbReference>
<dbReference type="InterPro" id="IPR003593">
    <property type="entry name" value="AAA+_ATPase"/>
</dbReference>
<protein>
    <submittedName>
        <fullName evidence="7">AAA family ATPase</fullName>
    </submittedName>
</protein>
<dbReference type="SUPFAM" id="SSF52540">
    <property type="entry name" value="P-loop containing nucleoside triphosphate hydrolases"/>
    <property type="match status" value="1"/>
</dbReference>
<dbReference type="PANTHER" id="PTHR35807">
    <property type="entry name" value="TRANSCRIPTIONAL REGULATOR REDD-RELATED"/>
    <property type="match status" value="1"/>
</dbReference>
<evidence type="ECO:0000256" key="1">
    <source>
        <dbReference type="ARBA" id="ARBA00005820"/>
    </source>
</evidence>
<accession>A0ABS8PD84</accession>
<dbReference type="InterPro" id="IPR016032">
    <property type="entry name" value="Sig_transdc_resp-reg_C-effctor"/>
</dbReference>